<name>A0ABP8YRZ7_9ACTN</name>
<comment type="caution">
    <text evidence="4">The sequence shown here is derived from an EMBL/GenBank/DDBJ whole genome shotgun (WGS) entry which is preliminary data.</text>
</comment>
<feature type="domain" description="DUF3131" evidence="3">
    <location>
        <begin position="44"/>
        <end position="186"/>
    </location>
</feature>
<feature type="signal peptide" evidence="1">
    <location>
        <begin position="1"/>
        <end position="26"/>
    </location>
</feature>
<dbReference type="Proteomes" id="UP001499882">
    <property type="component" value="Unassembled WGS sequence"/>
</dbReference>
<dbReference type="RefSeq" id="WP_345526755.1">
    <property type="nucleotide sequence ID" value="NZ_BAABKN010000014.1"/>
</dbReference>
<dbReference type="InterPro" id="IPR021478">
    <property type="entry name" value="DUF3131"/>
</dbReference>
<protein>
    <recommendedName>
        <fullName evidence="6">DUF3131 domain-containing protein</fullName>
    </recommendedName>
</protein>
<reference evidence="5" key="1">
    <citation type="journal article" date="2019" name="Int. J. Syst. Evol. Microbiol.">
        <title>The Global Catalogue of Microorganisms (GCM) 10K type strain sequencing project: providing services to taxonomists for standard genome sequencing and annotation.</title>
        <authorList>
            <consortium name="The Broad Institute Genomics Platform"/>
            <consortium name="The Broad Institute Genome Sequencing Center for Infectious Disease"/>
            <person name="Wu L."/>
            <person name="Ma J."/>
        </authorList>
    </citation>
    <scope>NUCLEOTIDE SEQUENCE [LARGE SCALE GENOMIC DNA]</scope>
    <source>
        <strain evidence="5">JCM 18532</strain>
    </source>
</reference>
<sequence length="517" mass="56746">MRNSVRTVLVAALATVLLAPASVASADLENERRGHDRGDRTLERYAADTWRSVRAMVVPRTGLPADNVGGDLSAGSRAAYTSPTNIGAYLWSTVVARDTGLIDKREAHRRMARTIGTVADLERHEASGMFYNWYSPANGEKLRTFPTDGSTIKPFLSSVDNGWLATALLLVSRADRQLKPRADAIRDGMDFGCYYNEAEGQGGQIRGGFWDEDPQETAPVLGDYCDMGTDVWYTGHHYGAFNTEPRMASYLGIASGQIPAKHYYGTFRTFPNDTCDWAWTETKPVGSWQSYSAGGESIDVFEGALPYRGTNIVPTWGGSMFEALMVPLFVPEERWGARSWGVNHPRYVRGQIQHGLDEAAYGYWGFSPSNNPAGGYREYGVDQLGLDGAGYTSDQERTTVDQPFEGCREGSPAPTSYGDGVVTPHASFLALRYAPKAARANLAKIERDFDAYGRGGFYDAVAVRSGQVSKHYLSLDQGMVMAALGNALADDDMRRYVARGALETSLRPLMKQEVFAR</sequence>
<dbReference type="EMBL" id="BAABKN010000014">
    <property type="protein sequence ID" value="GAA4737104.1"/>
    <property type="molecule type" value="Genomic_DNA"/>
</dbReference>
<evidence type="ECO:0008006" key="6">
    <source>
        <dbReference type="Google" id="ProtNLM"/>
    </source>
</evidence>
<dbReference type="Gene3D" id="1.50.10.140">
    <property type="match status" value="1"/>
</dbReference>
<feature type="domain" description="Glycoamylase-like" evidence="2">
    <location>
        <begin position="304"/>
        <end position="488"/>
    </location>
</feature>
<evidence type="ECO:0000259" key="2">
    <source>
        <dbReference type="Pfam" id="PF10091"/>
    </source>
</evidence>
<accession>A0ABP8YRZ7</accession>
<dbReference type="Pfam" id="PF11329">
    <property type="entry name" value="DUF3131"/>
    <property type="match status" value="1"/>
</dbReference>
<feature type="chain" id="PRO_5045592277" description="DUF3131 domain-containing protein" evidence="1">
    <location>
        <begin position="27"/>
        <end position="517"/>
    </location>
</feature>
<gene>
    <name evidence="4" type="ORF">GCM10023350_21330</name>
</gene>
<evidence type="ECO:0000313" key="4">
    <source>
        <dbReference type="EMBL" id="GAA4737104.1"/>
    </source>
</evidence>
<evidence type="ECO:0000313" key="5">
    <source>
        <dbReference type="Proteomes" id="UP001499882"/>
    </source>
</evidence>
<dbReference type="InterPro" id="IPR019282">
    <property type="entry name" value="Glycoamylase-like_cons_dom"/>
</dbReference>
<proteinExistence type="predicted"/>
<evidence type="ECO:0000259" key="3">
    <source>
        <dbReference type="Pfam" id="PF11329"/>
    </source>
</evidence>
<evidence type="ECO:0000256" key="1">
    <source>
        <dbReference type="SAM" id="SignalP"/>
    </source>
</evidence>
<dbReference type="Pfam" id="PF10091">
    <property type="entry name" value="Glycoamylase"/>
    <property type="match status" value="1"/>
</dbReference>
<keyword evidence="1" id="KW-0732">Signal</keyword>
<organism evidence="4 5">
    <name type="scientific">Nocardioides endophyticus</name>
    <dbReference type="NCBI Taxonomy" id="1353775"/>
    <lineage>
        <taxon>Bacteria</taxon>
        <taxon>Bacillati</taxon>
        <taxon>Actinomycetota</taxon>
        <taxon>Actinomycetes</taxon>
        <taxon>Propionibacteriales</taxon>
        <taxon>Nocardioidaceae</taxon>
        <taxon>Nocardioides</taxon>
    </lineage>
</organism>
<keyword evidence="5" id="KW-1185">Reference proteome</keyword>